<dbReference type="SUPFAM" id="SSF48264">
    <property type="entry name" value="Cytochrome P450"/>
    <property type="match status" value="1"/>
</dbReference>
<evidence type="ECO:0000256" key="8">
    <source>
        <dbReference type="PIRSR" id="PIRSR602401-1"/>
    </source>
</evidence>
<dbReference type="InterPro" id="IPR001128">
    <property type="entry name" value="Cyt_P450"/>
</dbReference>
<protein>
    <submittedName>
        <fullName evidence="11">Cytochrome P450</fullName>
    </submittedName>
</protein>
<keyword evidence="3 8" id="KW-0349">Heme</keyword>
<comment type="similarity">
    <text evidence="2 9">Belongs to the cytochrome P450 family.</text>
</comment>
<evidence type="ECO:0000256" key="3">
    <source>
        <dbReference type="ARBA" id="ARBA00022617"/>
    </source>
</evidence>
<proteinExistence type="inferred from homology"/>
<evidence type="ECO:0000256" key="5">
    <source>
        <dbReference type="ARBA" id="ARBA00023002"/>
    </source>
</evidence>
<dbReference type="Pfam" id="PF00067">
    <property type="entry name" value="p450"/>
    <property type="match status" value="1"/>
</dbReference>
<gene>
    <name evidence="11" type="ORF">NKR23_g5260</name>
</gene>
<keyword evidence="12" id="KW-1185">Reference proteome</keyword>
<dbReference type="GO" id="GO:0020037">
    <property type="term" value="F:heme binding"/>
    <property type="evidence" value="ECO:0007669"/>
    <property type="project" value="InterPro"/>
</dbReference>
<reference evidence="11" key="1">
    <citation type="submission" date="2022-07" db="EMBL/GenBank/DDBJ databases">
        <title>Fungi with potential for degradation of polypropylene.</title>
        <authorList>
            <person name="Gostincar C."/>
        </authorList>
    </citation>
    <scope>NUCLEOTIDE SEQUENCE</scope>
    <source>
        <strain evidence="11">EXF-13308</strain>
    </source>
</reference>
<feature type="binding site" description="axial binding residue" evidence="8">
    <location>
        <position position="438"/>
    </location>
    <ligand>
        <name>heme</name>
        <dbReference type="ChEBI" id="CHEBI:30413"/>
    </ligand>
    <ligandPart>
        <name>Fe</name>
        <dbReference type="ChEBI" id="CHEBI:18248"/>
    </ligandPart>
</feature>
<dbReference type="EMBL" id="JANBVO010000014">
    <property type="protein sequence ID" value="KAJ9145384.1"/>
    <property type="molecule type" value="Genomic_DNA"/>
</dbReference>
<evidence type="ECO:0000256" key="9">
    <source>
        <dbReference type="RuleBase" id="RU000461"/>
    </source>
</evidence>
<accession>A0AA38RSX2</accession>
<dbReference type="InterPro" id="IPR036396">
    <property type="entry name" value="Cyt_P450_sf"/>
</dbReference>
<evidence type="ECO:0000313" key="12">
    <source>
        <dbReference type="Proteomes" id="UP001174694"/>
    </source>
</evidence>
<feature type="signal peptide" evidence="10">
    <location>
        <begin position="1"/>
        <end position="26"/>
    </location>
</feature>
<keyword evidence="7 9" id="KW-0503">Monooxygenase</keyword>
<dbReference type="InterPro" id="IPR017972">
    <property type="entry name" value="Cyt_P450_CS"/>
</dbReference>
<dbReference type="PROSITE" id="PS00086">
    <property type="entry name" value="CYTOCHROME_P450"/>
    <property type="match status" value="1"/>
</dbReference>
<dbReference type="GO" id="GO:0005506">
    <property type="term" value="F:iron ion binding"/>
    <property type="evidence" value="ECO:0007669"/>
    <property type="project" value="InterPro"/>
</dbReference>
<dbReference type="GO" id="GO:0004497">
    <property type="term" value="F:monooxygenase activity"/>
    <property type="evidence" value="ECO:0007669"/>
    <property type="project" value="UniProtKB-KW"/>
</dbReference>
<organism evidence="11 12">
    <name type="scientific">Pleurostoma richardsiae</name>
    <dbReference type="NCBI Taxonomy" id="41990"/>
    <lineage>
        <taxon>Eukaryota</taxon>
        <taxon>Fungi</taxon>
        <taxon>Dikarya</taxon>
        <taxon>Ascomycota</taxon>
        <taxon>Pezizomycotina</taxon>
        <taxon>Sordariomycetes</taxon>
        <taxon>Sordariomycetidae</taxon>
        <taxon>Calosphaeriales</taxon>
        <taxon>Pleurostomataceae</taxon>
        <taxon>Pleurostoma</taxon>
    </lineage>
</organism>
<evidence type="ECO:0000256" key="1">
    <source>
        <dbReference type="ARBA" id="ARBA00001971"/>
    </source>
</evidence>
<evidence type="ECO:0000256" key="2">
    <source>
        <dbReference type="ARBA" id="ARBA00010617"/>
    </source>
</evidence>
<feature type="chain" id="PRO_5041313392" evidence="10">
    <location>
        <begin position="27"/>
        <end position="523"/>
    </location>
</feature>
<keyword evidence="5 9" id="KW-0560">Oxidoreductase</keyword>
<evidence type="ECO:0000256" key="4">
    <source>
        <dbReference type="ARBA" id="ARBA00022723"/>
    </source>
</evidence>
<evidence type="ECO:0000256" key="7">
    <source>
        <dbReference type="ARBA" id="ARBA00023033"/>
    </source>
</evidence>
<keyword evidence="10" id="KW-0732">Signal</keyword>
<evidence type="ECO:0000313" key="11">
    <source>
        <dbReference type="EMBL" id="KAJ9145384.1"/>
    </source>
</evidence>
<dbReference type="PANTHER" id="PTHR46300">
    <property type="entry name" value="P450, PUTATIVE (EUROFUNG)-RELATED-RELATED"/>
    <property type="match status" value="1"/>
</dbReference>
<dbReference type="Proteomes" id="UP001174694">
    <property type="component" value="Unassembled WGS sequence"/>
</dbReference>
<dbReference type="PANTHER" id="PTHR46300:SF7">
    <property type="entry name" value="P450, PUTATIVE (EUROFUNG)-RELATED"/>
    <property type="match status" value="1"/>
</dbReference>
<dbReference type="Gene3D" id="1.10.630.10">
    <property type="entry name" value="Cytochrome P450"/>
    <property type="match status" value="1"/>
</dbReference>
<keyword evidence="4 8" id="KW-0479">Metal-binding</keyword>
<dbReference type="InterPro" id="IPR050364">
    <property type="entry name" value="Cytochrome_P450_fung"/>
</dbReference>
<dbReference type="PRINTS" id="PR00463">
    <property type="entry name" value="EP450I"/>
</dbReference>
<comment type="cofactor">
    <cofactor evidence="1 8">
        <name>heme</name>
        <dbReference type="ChEBI" id="CHEBI:30413"/>
    </cofactor>
</comment>
<dbReference type="AlphaFoldDB" id="A0AA38RSX2"/>
<comment type="caution">
    <text evidence="11">The sequence shown here is derived from an EMBL/GenBank/DDBJ whole genome shotgun (WGS) entry which is preliminary data.</text>
</comment>
<evidence type="ECO:0000256" key="10">
    <source>
        <dbReference type="SAM" id="SignalP"/>
    </source>
</evidence>
<sequence length="523" mass="59817">MAVMGVPLSLLLSVALLVSWLLHSYSKPKRRYPPGPKGNPIIGSLLDINSERPWITYGEWARQYGDIVMYWVMGRPVILLGKMEHAEALLQKRMVNYGDRPELVVAQELVTQNGYYIGTARTKHDTHKRQRKILAERLRAKALKDWAHPAEIPEMHLFLQRLTQHPERFITIIKCFTVNVMLNTTFAHGSMASLDHPLINRINEATDHQFISQIQGRFWVDYVPFLMHLPTWLPGMSWKRQGLKWREEVDTLYRELWDMTKRQAEEDRDGHPCLVQTLQETHMNQISTLEGTTIAAAMVDGGTETLTGTTVAFMIIFMYFPHILKKAQEAVDEMVGRHRLPTFDDVARIPYITAMIREAFRWRTVAPVAIPHAVVKDDEYSGYFIPKGATVFALSQHIHEDPELYPEPHEFKPERFLDKDGRLNNLPHAGFGFGSRKCLGQHFAEQTLFLLVSSFAWAFNITAPVDKKGHKVLPSLDPMDWGAFLASPPPMDFHAVITPRSQAAVDVINRAVEQDHVKQAPIP</sequence>
<keyword evidence="6 8" id="KW-0408">Iron</keyword>
<evidence type="ECO:0000256" key="6">
    <source>
        <dbReference type="ARBA" id="ARBA00023004"/>
    </source>
</evidence>
<dbReference type="InterPro" id="IPR002401">
    <property type="entry name" value="Cyt_P450_E_grp-I"/>
</dbReference>
<name>A0AA38RSX2_9PEZI</name>
<dbReference type="GO" id="GO:0016705">
    <property type="term" value="F:oxidoreductase activity, acting on paired donors, with incorporation or reduction of molecular oxygen"/>
    <property type="evidence" value="ECO:0007669"/>
    <property type="project" value="InterPro"/>
</dbReference>